<dbReference type="AlphaFoldDB" id="R9GNC9"/>
<proteinExistence type="inferred from homology"/>
<evidence type="ECO:0008006" key="6">
    <source>
        <dbReference type="Google" id="ProtNLM"/>
    </source>
</evidence>
<dbReference type="GO" id="GO:0046872">
    <property type="term" value="F:metal ion binding"/>
    <property type="evidence" value="ECO:0007669"/>
    <property type="project" value="UniProtKB-KW"/>
</dbReference>
<dbReference type="Pfam" id="PF05163">
    <property type="entry name" value="DinB"/>
    <property type="match status" value="1"/>
</dbReference>
<feature type="binding site" evidence="3">
    <location>
        <position position="46"/>
    </location>
    <ligand>
        <name>a divalent metal cation</name>
        <dbReference type="ChEBI" id="CHEBI:60240"/>
    </ligand>
</feature>
<evidence type="ECO:0000256" key="1">
    <source>
        <dbReference type="ARBA" id="ARBA00008635"/>
    </source>
</evidence>
<dbReference type="PANTHER" id="PTHR37302">
    <property type="entry name" value="SLR1116 PROTEIN"/>
    <property type="match status" value="1"/>
</dbReference>
<reference evidence="4 5" key="1">
    <citation type="journal article" date="2013" name="Genome Announc.">
        <title>Draft Genome Sequence of Arcticibacter svalbardensis Strain MN12-7T, a Member of the Family Sphingobacteriaceae Isolated from an Arctic Soil Sample.</title>
        <authorList>
            <person name="Shivaji S."/>
            <person name="Ara S."/>
            <person name="Prasad S."/>
            <person name="Manasa B.P."/>
            <person name="Begum Z."/>
            <person name="Singh A."/>
            <person name="Kumar Pinnaka A."/>
        </authorList>
    </citation>
    <scope>NUCLEOTIDE SEQUENCE [LARGE SCALE GENOMIC DNA]</scope>
    <source>
        <strain evidence="4 5">MN12-7</strain>
    </source>
</reference>
<dbReference type="InterPro" id="IPR007837">
    <property type="entry name" value="DinB"/>
</dbReference>
<accession>R9GNC9</accession>
<dbReference type="Proteomes" id="UP000014174">
    <property type="component" value="Unassembled WGS sequence"/>
</dbReference>
<evidence type="ECO:0000313" key="5">
    <source>
        <dbReference type="Proteomes" id="UP000014174"/>
    </source>
</evidence>
<dbReference type="RefSeq" id="WP_016197021.1">
    <property type="nucleotide sequence ID" value="NZ_AQPN01000134.1"/>
</dbReference>
<gene>
    <name evidence="4" type="ORF">ADIARSV_3796</name>
</gene>
<name>R9GNC9_9SPHI</name>
<dbReference type="eggNOG" id="COG2318">
    <property type="taxonomic scope" value="Bacteria"/>
</dbReference>
<protein>
    <recommendedName>
        <fullName evidence="6">DinB family protein</fullName>
    </recommendedName>
</protein>
<dbReference type="EMBL" id="AQPN01000134">
    <property type="protein sequence ID" value="EOR93040.1"/>
    <property type="molecule type" value="Genomic_DNA"/>
</dbReference>
<keyword evidence="5" id="KW-1185">Reference proteome</keyword>
<dbReference type="PANTHER" id="PTHR37302:SF3">
    <property type="entry name" value="DAMAGE-INDUCIBLE PROTEIN DINB"/>
    <property type="match status" value="1"/>
</dbReference>
<keyword evidence="2 3" id="KW-0479">Metal-binding</keyword>
<dbReference type="InterPro" id="IPR034660">
    <property type="entry name" value="DinB/YfiT-like"/>
</dbReference>
<dbReference type="Gene3D" id="1.20.120.450">
    <property type="entry name" value="dinb family like domain"/>
    <property type="match status" value="1"/>
</dbReference>
<dbReference type="STRING" id="1150600.ADIARSV_3796"/>
<feature type="binding site" evidence="3">
    <location>
        <position position="131"/>
    </location>
    <ligand>
        <name>a divalent metal cation</name>
        <dbReference type="ChEBI" id="CHEBI:60240"/>
    </ligand>
</feature>
<sequence>MKEQYLWVQESRNALFNYCKSISAKDLLNENSSFGIGGSIRNLLVHIANTYEAWIAIRGLNKNLVFTEYDSIKTIEDMIILFDRIDDYVLEFISRYENSSLLLIRIDVKGVEKDIEPSKLIFHVMTHEFHHKGQILSISRHLGYVPVDTDIIRF</sequence>
<evidence type="ECO:0000256" key="2">
    <source>
        <dbReference type="ARBA" id="ARBA00022723"/>
    </source>
</evidence>
<dbReference type="PATRIC" id="fig|1150600.3.peg.3763"/>
<evidence type="ECO:0000256" key="3">
    <source>
        <dbReference type="PIRSR" id="PIRSR607837-1"/>
    </source>
</evidence>
<dbReference type="OrthoDB" id="118635at2"/>
<evidence type="ECO:0000313" key="4">
    <source>
        <dbReference type="EMBL" id="EOR93040.1"/>
    </source>
</evidence>
<dbReference type="SUPFAM" id="SSF109854">
    <property type="entry name" value="DinB/YfiT-like putative metalloenzymes"/>
    <property type="match status" value="1"/>
</dbReference>
<comment type="caution">
    <text evidence="4">The sequence shown here is derived from an EMBL/GenBank/DDBJ whole genome shotgun (WGS) entry which is preliminary data.</text>
</comment>
<organism evidence="4 5">
    <name type="scientific">Arcticibacter svalbardensis MN12-7</name>
    <dbReference type="NCBI Taxonomy" id="1150600"/>
    <lineage>
        <taxon>Bacteria</taxon>
        <taxon>Pseudomonadati</taxon>
        <taxon>Bacteroidota</taxon>
        <taxon>Sphingobacteriia</taxon>
        <taxon>Sphingobacteriales</taxon>
        <taxon>Sphingobacteriaceae</taxon>
        <taxon>Arcticibacter</taxon>
    </lineage>
</organism>
<feature type="binding site" evidence="3">
    <location>
        <position position="127"/>
    </location>
    <ligand>
        <name>a divalent metal cation</name>
        <dbReference type="ChEBI" id="CHEBI:60240"/>
    </ligand>
</feature>
<comment type="similarity">
    <text evidence="1">Belongs to the DinB family.</text>
</comment>